<evidence type="ECO:0000313" key="9">
    <source>
        <dbReference type="Proteomes" id="UP000186804"/>
    </source>
</evidence>
<feature type="transmembrane region" description="Helical" evidence="6">
    <location>
        <begin position="71"/>
        <end position="92"/>
    </location>
</feature>
<keyword evidence="4 5" id="KW-0472">Membrane</keyword>
<keyword evidence="9" id="KW-1185">Reference proteome</keyword>
<protein>
    <recommendedName>
        <fullName evidence="7">TLC domain-containing protein</fullName>
    </recommendedName>
</protein>
<proteinExistence type="predicted"/>
<comment type="subcellular location">
    <subcellularLocation>
        <location evidence="1">Membrane</location>
        <topology evidence="1">Multi-pass membrane protein</topology>
    </subcellularLocation>
</comment>
<gene>
    <name evidence="8" type="ORF">cand_009250</name>
</gene>
<feature type="transmembrane region" description="Helical" evidence="6">
    <location>
        <begin position="232"/>
        <end position="253"/>
    </location>
</feature>
<dbReference type="RefSeq" id="XP_067069280.1">
    <property type="nucleotide sequence ID" value="XM_067211165.1"/>
</dbReference>
<evidence type="ECO:0000259" key="7">
    <source>
        <dbReference type="PROSITE" id="PS50922"/>
    </source>
</evidence>
<evidence type="ECO:0000256" key="1">
    <source>
        <dbReference type="ARBA" id="ARBA00004141"/>
    </source>
</evidence>
<name>A0A1J4MT65_9CRYT</name>
<feature type="transmembrane region" description="Helical" evidence="6">
    <location>
        <begin position="193"/>
        <end position="212"/>
    </location>
</feature>
<evidence type="ECO:0000256" key="2">
    <source>
        <dbReference type="ARBA" id="ARBA00022692"/>
    </source>
</evidence>
<evidence type="ECO:0000313" key="8">
    <source>
        <dbReference type="EMBL" id="OII77434.1"/>
    </source>
</evidence>
<dbReference type="Pfam" id="PF03798">
    <property type="entry name" value="TRAM_LAG1_CLN8"/>
    <property type="match status" value="1"/>
</dbReference>
<evidence type="ECO:0000256" key="4">
    <source>
        <dbReference type="ARBA" id="ARBA00023136"/>
    </source>
</evidence>
<feature type="transmembrane region" description="Helical" evidence="6">
    <location>
        <begin position="104"/>
        <end position="123"/>
    </location>
</feature>
<dbReference type="VEuPathDB" id="CryptoDB:cand_009250"/>
<dbReference type="SMART" id="SM00724">
    <property type="entry name" value="TLC"/>
    <property type="match status" value="1"/>
</dbReference>
<dbReference type="InterPro" id="IPR006634">
    <property type="entry name" value="TLC-dom"/>
</dbReference>
<dbReference type="GO" id="GO:0055088">
    <property type="term" value="P:lipid homeostasis"/>
    <property type="evidence" value="ECO:0007669"/>
    <property type="project" value="TreeGrafter"/>
</dbReference>
<reference evidence="8 9" key="1">
    <citation type="submission" date="2016-10" db="EMBL/GenBank/DDBJ databases">
        <title>Reductive evolution of mitochondrial metabolism and differential evolution of invasion-related proteins in Cryptosporidium.</title>
        <authorList>
            <person name="Liu S."/>
            <person name="Roellig D.M."/>
            <person name="Guo Y."/>
            <person name="Li N."/>
            <person name="Frace M.A."/>
            <person name="Tang K."/>
            <person name="Zhang L."/>
            <person name="Feng Y."/>
            <person name="Xiao L."/>
        </authorList>
    </citation>
    <scope>NUCLEOTIDE SEQUENCE [LARGE SCALE GENOMIC DNA]</scope>
    <source>
        <strain evidence="8">30847</strain>
    </source>
</reference>
<keyword evidence="3 6" id="KW-1133">Transmembrane helix</keyword>
<organism evidence="8 9">
    <name type="scientific">Cryptosporidium andersoni</name>
    <dbReference type="NCBI Taxonomy" id="117008"/>
    <lineage>
        <taxon>Eukaryota</taxon>
        <taxon>Sar</taxon>
        <taxon>Alveolata</taxon>
        <taxon>Apicomplexa</taxon>
        <taxon>Conoidasida</taxon>
        <taxon>Coccidia</taxon>
        <taxon>Eucoccidiorida</taxon>
        <taxon>Eimeriorina</taxon>
        <taxon>Cryptosporidiidae</taxon>
        <taxon>Cryptosporidium</taxon>
    </lineage>
</organism>
<feature type="transmembrane region" description="Helical" evidence="6">
    <location>
        <begin position="158"/>
        <end position="181"/>
    </location>
</feature>
<feature type="transmembrane region" description="Helical" evidence="6">
    <location>
        <begin position="135"/>
        <end position="152"/>
    </location>
</feature>
<evidence type="ECO:0000256" key="5">
    <source>
        <dbReference type="PROSITE-ProRule" id="PRU00205"/>
    </source>
</evidence>
<dbReference type="OrthoDB" id="10266980at2759"/>
<dbReference type="PROSITE" id="PS50922">
    <property type="entry name" value="TLC"/>
    <property type="match status" value="1"/>
</dbReference>
<feature type="domain" description="TLC" evidence="7">
    <location>
        <begin position="61"/>
        <end position="264"/>
    </location>
</feature>
<accession>A0A1J4MT65</accession>
<evidence type="ECO:0000256" key="3">
    <source>
        <dbReference type="ARBA" id="ARBA00022989"/>
    </source>
</evidence>
<dbReference type="EMBL" id="LRBS01000037">
    <property type="protein sequence ID" value="OII77434.1"/>
    <property type="molecule type" value="Genomic_DNA"/>
</dbReference>
<dbReference type="GO" id="GO:0016020">
    <property type="term" value="C:membrane"/>
    <property type="evidence" value="ECO:0007669"/>
    <property type="project" value="UniProtKB-SubCell"/>
</dbReference>
<keyword evidence="2 5" id="KW-0812">Transmembrane</keyword>
<dbReference type="PANTHER" id="PTHR13439:SF0">
    <property type="entry name" value="TOPOISOMERASE I DAMAGE AFFECTED PROTEIN 4"/>
    <property type="match status" value="1"/>
</dbReference>
<dbReference type="GeneID" id="92365110"/>
<dbReference type="InterPro" id="IPR050846">
    <property type="entry name" value="TLCD"/>
</dbReference>
<dbReference type="Proteomes" id="UP000186804">
    <property type="component" value="Unassembled WGS sequence"/>
</dbReference>
<dbReference type="AlphaFoldDB" id="A0A1J4MT65"/>
<sequence>MDTNTGITRPYEYYNVAIYCLLSCLFFHILENIPTEYVLLSFLPKRIRERINEELKKKEEIKPKNLRIRGIAFIHAIISSLLGLYTLLLPTVRDNPYSSTPSSWIYIGTFSLGYFLWDIIIILRQWGQNNDSSVWLFHGIVSFVALFNSYIIQEQCLIGILASGMVTELSTILLSIKYCYYNAGDNESRSCKVISYLFVLTFFLTRNVLLLYQMNIELYRAYQLAPSYRSKVYIWFFFPVGELFNLLNIYWLIKIINVTKRSKEE</sequence>
<dbReference type="PANTHER" id="PTHR13439">
    <property type="entry name" value="CT120 PROTEIN"/>
    <property type="match status" value="1"/>
</dbReference>
<dbReference type="GO" id="GO:0005783">
    <property type="term" value="C:endoplasmic reticulum"/>
    <property type="evidence" value="ECO:0007669"/>
    <property type="project" value="TreeGrafter"/>
</dbReference>
<evidence type="ECO:0000256" key="6">
    <source>
        <dbReference type="SAM" id="Phobius"/>
    </source>
</evidence>
<comment type="caution">
    <text evidence="8">The sequence shown here is derived from an EMBL/GenBank/DDBJ whole genome shotgun (WGS) entry which is preliminary data.</text>
</comment>